<evidence type="ECO:0000256" key="1">
    <source>
        <dbReference type="ARBA" id="ARBA00004141"/>
    </source>
</evidence>
<dbReference type="STRING" id="150033.RV14_GL000743"/>
<comment type="subcellular location">
    <subcellularLocation>
        <location evidence="1">Membrane</location>
        <topology evidence="1">Multi-pass membrane protein</topology>
    </subcellularLocation>
</comment>
<reference evidence="6 7" key="1">
    <citation type="submission" date="2014-12" db="EMBL/GenBank/DDBJ databases">
        <title>Draft genome sequences of 29 type strains of Enterococci.</title>
        <authorList>
            <person name="Zhong Z."/>
            <person name="Sun Z."/>
            <person name="Liu W."/>
            <person name="Zhang W."/>
            <person name="Zhang H."/>
        </authorList>
    </citation>
    <scope>NUCLEOTIDE SEQUENCE [LARGE SCALE GENOMIC DNA]</scope>
    <source>
        <strain evidence="6 7">DSM 15687</strain>
    </source>
</reference>
<dbReference type="EMBL" id="JXLB01000017">
    <property type="protein sequence ID" value="OJG79803.1"/>
    <property type="molecule type" value="Genomic_DNA"/>
</dbReference>
<dbReference type="GO" id="GO:0016020">
    <property type="term" value="C:membrane"/>
    <property type="evidence" value="ECO:0007669"/>
    <property type="project" value="UniProtKB-SubCell"/>
</dbReference>
<dbReference type="Proteomes" id="UP000182152">
    <property type="component" value="Unassembled WGS sequence"/>
</dbReference>
<name>A0A1L8WFI8_9ENTE</name>
<accession>A0A1L8WFI8</accession>
<dbReference type="PANTHER" id="PTHR43847">
    <property type="entry name" value="BLL3993 PROTEIN"/>
    <property type="match status" value="1"/>
</dbReference>
<gene>
    <name evidence="6" type="ORF">RV14_GL000743</name>
</gene>
<keyword evidence="3 5" id="KW-1133">Transmembrane helix</keyword>
<dbReference type="Gene3D" id="1.20.120.1630">
    <property type="match status" value="1"/>
</dbReference>
<dbReference type="AlphaFoldDB" id="A0A1L8WFI8"/>
<evidence type="ECO:0000256" key="5">
    <source>
        <dbReference type="SAM" id="Phobius"/>
    </source>
</evidence>
<protein>
    <recommendedName>
        <fullName evidence="8">Isoprenylcysteine carboxyl methyltransferase</fullName>
    </recommendedName>
</protein>
<evidence type="ECO:0008006" key="8">
    <source>
        <dbReference type="Google" id="ProtNLM"/>
    </source>
</evidence>
<dbReference type="GO" id="GO:0004671">
    <property type="term" value="F:protein C-terminal S-isoprenylcysteine carboxyl O-methyltransferase activity"/>
    <property type="evidence" value="ECO:0007669"/>
    <property type="project" value="InterPro"/>
</dbReference>
<evidence type="ECO:0000313" key="6">
    <source>
        <dbReference type="EMBL" id="OJG79803.1"/>
    </source>
</evidence>
<organism evidence="6 7">
    <name type="scientific">Enterococcus ratti</name>
    <dbReference type="NCBI Taxonomy" id="150033"/>
    <lineage>
        <taxon>Bacteria</taxon>
        <taxon>Bacillati</taxon>
        <taxon>Bacillota</taxon>
        <taxon>Bacilli</taxon>
        <taxon>Lactobacillales</taxon>
        <taxon>Enterococcaceae</taxon>
        <taxon>Enterococcus</taxon>
    </lineage>
</organism>
<sequence>MIAIVRLYVLKISSKHAKQLLSTGATEYGKVATKWLAILHTLFYFSAFFEGIIRKVQFDWTSFIGVCLIVFSFLTLFWVMKLLGNYWSVKLIFETNHQLIDHWLFNRVKHPNYFLNILPELLGVVLLFHAYITLSVFLLPYSVCLYLRIKKENQIVASISHA</sequence>
<keyword evidence="7" id="KW-1185">Reference proteome</keyword>
<evidence type="ECO:0000313" key="7">
    <source>
        <dbReference type="Proteomes" id="UP000182152"/>
    </source>
</evidence>
<feature type="transmembrane region" description="Helical" evidence="5">
    <location>
        <begin position="35"/>
        <end position="53"/>
    </location>
</feature>
<comment type="caution">
    <text evidence="6">The sequence shown here is derived from an EMBL/GenBank/DDBJ whole genome shotgun (WGS) entry which is preliminary data.</text>
</comment>
<keyword evidence="4 5" id="KW-0472">Membrane</keyword>
<evidence type="ECO:0000256" key="3">
    <source>
        <dbReference type="ARBA" id="ARBA00022989"/>
    </source>
</evidence>
<feature type="transmembrane region" description="Helical" evidence="5">
    <location>
        <begin position="121"/>
        <end position="147"/>
    </location>
</feature>
<evidence type="ECO:0000256" key="4">
    <source>
        <dbReference type="ARBA" id="ARBA00023136"/>
    </source>
</evidence>
<dbReference type="InterPro" id="IPR052527">
    <property type="entry name" value="Metal_cation-efflux_comp"/>
</dbReference>
<dbReference type="Pfam" id="PF04140">
    <property type="entry name" value="ICMT"/>
    <property type="match status" value="1"/>
</dbReference>
<feature type="transmembrane region" description="Helical" evidence="5">
    <location>
        <begin position="60"/>
        <end position="80"/>
    </location>
</feature>
<evidence type="ECO:0000256" key="2">
    <source>
        <dbReference type="ARBA" id="ARBA00022692"/>
    </source>
</evidence>
<keyword evidence="2 5" id="KW-0812">Transmembrane</keyword>
<dbReference type="PANTHER" id="PTHR43847:SF1">
    <property type="entry name" value="BLL3993 PROTEIN"/>
    <property type="match status" value="1"/>
</dbReference>
<proteinExistence type="predicted"/>
<dbReference type="InterPro" id="IPR007269">
    <property type="entry name" value="ICMT_MeTrfase"/>
</dbReference>